<protein>
    <submittedName>
        <fullName evidence="2">LysR family transcriptional regulator</fullName>
    </submittedName>
</protein>
<accession>A0AAE3BGP9</accession>
<feature type="domain" description="LysR substrate-binding" evidence="1">
    <location>
        <begin position="8"/>
        <end position="73"/>
    </location>
</feature>
<dbReference type="RefSeq" id="WP_240354447.1">
    <property type="nucleotide sequence ID" value="NZ_JACGEP010000172.1"/>
</dbReference>
<gene>
    <name evidence="2" type="ORF">H4F45_20890</name>
</gene>
<evidence type="ECO:0000313" key="2">
    <source>
        <dbReference type="EMBL" id="MBN3053856.1"/>
    </source>
</evidence>
<dbReference type="AlphaFoldDB" id="A0AAE3BGP9"/>
<evidence type="ECO:0000313" key="3">
    <source>
        <dbReference type="Proteomes" id="UP000768524"/>
    </source>
</evidence>
<dbReference type="Gene3D" id="3.40.190.290">
    <property type="match status" value="1"/>
</dbReference>
<feature type="non-terminal residue" evidence="2">
    <location>
        <position position="1"/>
    </location>
</feature>
<evidence type="ECO:0000259" key="1">
    <source>
        <dbReference type="Pfam" id="PF03466"/>
    </source>
</evidence>
<dbReference type="InterPro" id="IPR005119">
    <property type="entry name" value="LysR_subst-bd"/>
</dbReference>
<comment type="caution">
    <text evidence="2">The sequence shown here is derived from an EMBL/GenBank/DDBJ whole genome shotgun (WGS) entry which is preliminary data.</text>
</comment>
<dbReference type="SUPFAM" id="SSF53850">
    <property type="entry name" value="Periplasmic binding protein-like II"/>
    <property type="match status" value="1"/>
</dbReference>
<reference evidence="2" key="1">
    <citation type="submission" date="2020-07" db="EMBL/GenBank/DDBJ databases">
        <title>A pangenomic view of the genus Pectobacterium provides insights into genome organization, phylogeny, and virulence.</title>
        <authorList>
            <person name="Jonkheer E."/>
            <person name="Brankovics B."/>
            <person name="Houwers I."/>
            <person name="Van Der Wolf J."/>
            <person name="Bonants P."/>
            <person name="Vreeburg R."/>
            <person name="Bollema R."/>
            <person name="De Haan J."/>
            <person name="Berke L."/>
            <person name="De Ridder D."/>
            <person name="Smit S."/>
            <person name="Van Der Lee T.A.J."/>
        </authorList>
    </citation>
    <scope>NUCLEOTIDE SEQUENCE</scope>
    <source>
        <strain evidence="2">NAK:433</strain>
    </source>
</reference>
<name>A0AAE3BGP9_9GAMM</name>
<dbReference type="Proteomes" id="UP000768524">
    <property type="component" value="Unassembled WGS sequence"/>
</dbReference>
<sequence length="73" mass="8162">GVNVDLALTAPLMLLMYDDHPLAQHSILLADLHLFPLSLPESSTTLRQLFDLSFRMNGTYLEPTLSCNNFTTL</sequence>
<dbReference type="EMBL" id="JACGEP010000172">
    <property type="protein sequence ID" value="MBN3053856.1"/>
    <property type="molecule type" value="Genomic_DNA"/>
</dbReference>
<dbReference type="Pfam" id="PF03466">
    <property type="entry name" value="LysR_substrate"/>
    <property type="match status" value="1"/>
</dbReference>
<feature type="non-terminal residue" evidence="2">
    <location>
        <position position="73"/>
    </location>
</feature>
<proteinExistence type="predicted"/>
<organism evidence="2 3">
    <name type="scientific">Pectobacterium brasiliense</name>
    <dbReference type="NCBI Taxonomy" id="180957"/>
    <lineage>
        <taxon>Bacteria</taxon>
        <taxon>Pseudomonadati</taxon>
        <taxon>Pseudomonadota</taxon>
        <taxon>Gammaproteobacteria</taxon>
        <taxon>Enterobacterales</taxon>
        <taxon>Pectobacteriaceae</taxon>
        <taxon>Pectobacterium</taxon>
    </lineage>
</organism>